<dbReference type="InterPro" id="IPR011990">
    <property type="entry name" value="TPR-like_helical_dom_sf"/>
</dbReference>
<dbReference type="Pfam" id="PF07980">
    <property type="entry name" value="SusD_RagB"/>
    <property type="match status" value="1"/>
</dbReference>
<dbReference type="Gene3D" id="1.10.3780.10">
    <property type="entry name" value="SusD-like"/>
    <property type="match status" value="1"/>
</dbReference>
<comment type="caution">
    <text evidence="8">The sequence shown here is derived from an EMBL/GenBank/DDBJ whole genome shotgun (WGS) entry which is preliminary data.</text>
</comment>
<dbReference type="AlphaFoldDB" id="A0A2N3HSV1"/>
<dbReference type="SUPFAM" id="SSF48452">
    <property type="entry name" value="TPR-like"/>
    <property type="match status" value="1"/>
</dbReference>
<keyword evidence="5" id="KW-0998">Cell outer membrane</keyword>
<feature type="signal peptide" evidence="6">
    <location>
        <begin position="1"/>
        <end position="18"/>
    </location>
</feature>
<evidence type="ECO:0000259" key="7">
    <source>
        <dbReference type="Pfam" id="PF07980"/>
    </source>
</evidence>
<evidence type="ECO:0000256" key="6">
    <source>
        <dbReference type="SAM" id="SignalP"/>
    </source>
</evidence>
<protein>
    <recommendedName>
        <fullName evidence="7">RagB/SusD domain-containing protein</fullName>
    </recommendedName>
</protein>
<evidence type="ECO:0000256" key="5">
    <source>
        <dbReference type="ARBA" id="ARBA00023237"/>
    </source>
</evidence>
<dbReference type="OrthoDB" id="5694214at2"/>
<keyword evidence="3 6" id="KW-0732">Signal</keyword>
<proteinExistence type="inferred from homology"/>
<feature type="domain" description="RagB/SusD" evidence="7">
    <location>
        <begin position="373"/>
        <end position="539"/>
    </location>
</feature>
<keyword evidence="4" id="KW-0472">Membrane</keyword>
<dbReference type="GO" id="GO:0009279">
    <property type="term" value="C:cell outer membrane"/>
    <property type="evidence" value="ECO:0007669"/>
    <property type="project" value="UniProtKB-SubCell"/>
</dbReference>
<name>A0A2N3HSV1_9BACT</name>
<evidence type="ECO:0000256" key="4">
    <source>
        <dbReference type="ARBA" id="ARBA00023136"/>
    </source>
</evidence>
<comment type="similarity">
    <text evidence="2">Belongs to the SusD family.</text>
</comment>
<dbReference type="Gene3D" id="1.25.40.390">
    <property type="match status" value="1"/>
</dbReference>
<evidence type="ECO:0000313" key="9">
    <source>
        <dbReference type="Proteomes" id="UP000233535"/>
    </source>
</evidence>
<dbReference type="RefSeq" id="WP_101262940.1">
    <property type="nucleotide sequence ID" value="NZ_MVDD01000017.1"/>
</dbReference>
<organism evidence="8 9">
    <name type="scientific">Labilibaculum filiforme</name>
    <dbReference type="NCBI Taxonomy" id="1940526"/>
    <lineage>
        <taxon>Bacteria</taxon>
        <taxon>Pseudomonadati</taxon>
        <taxon>Bacteroidota</taxon>
        <taxon>Bacteroidia</taxon>
        <taxon>Marinilabiliales</taxon>
        <taxon>Marinifilaceae</taxon>
        <taxon>Labilibaculum</taxon>
    </lineage>
</organism>
<feature type="chain" id="PRO_5014710283" description="RagB/SusD domain-containing protein" evidence="6">
    <location>
        <begin position="19"/>
        <end position="539"/>
    </location>
</feature>
<dbReference type="CDD" id="cd08977">
    <property type="entry name" value="SusD"/>
    <property type="match status" value="1"/>
</dbReference>
<dbReference type="InterPro" id="IPR012944">
    <property type="entry name" value="SusD_RagB_dom"/>
</dbReference>
<evidence type="ECO:0000256" key="2">
    <source>
        <dbReference type="ARBA" id="ARBA00006275"/>
    </source>
</evidence>
<dbReference type="Proteomes" id="UP000233535">
    <property type="component" value="Unassembled WGS sequence"/>
</dbReference>
<keyword evidence="9" id="KW-1185">Reference proteome</keyword>
<gene>
    <name evidence="8" type="ORF">BZG02_16920</name>
</gene>
<reference evidence="8 9" key="1">
    <citation type="journal article" date="2017" name="Front. Microbiol.">
        <title>Labilibaculum manganireducens gen. nov., sp. nov. and Labilibaculum filiforme sp. nov., Novel Bacteroidetes Isolated from Subsurface Sediments of the Baltic Sea.</title>
        <authorList>
            <person name="Vandieken V."/>
            <person name="Marshall I.P."/>
            <person name="Niemann H."/>
            <person name="Engelen B."/>
            <person name="Cypionka H."/>
        </authorList>
    </citation>
    <scope>NUCLEOTIDE SEQUENCE [LARGE SCALE GENOMIC DNA]</scope>
    <source>
        <strain evidence="8 9">59.16B</strain>
    </source>
</reference>
<dbReference type="Gene3D" id="1.25.40.10">
    <property type="entry name" value="Tetratricopeptide repeat domain"/>
    <property type="match status" value="1"/>
</dbReference>
<evidence type="ECO:0000313" key="8">
    <source>
        <dbReference type="EMBL" id="PKQ61126.1"/>
    </source>
</evidence>
<evidence type="ECO:0000256" key="3">
    <source>
        <dbReference type="ARBA" id="ARBA00022729"/>
    </source>
</evidence>
<dbReference type="EMBL" id="MVDD01000017">
    <property type="protein sequence ID" value="PKQ61126.1"/>
    <property type="molecule type" value="Genomic_DNA"/>
</dbReference>
<accession>A0A2N3HSV1</accession>
<sequence length="539" mass="59803">MKKIYIIFSLLISAMVYTSCVDDLDVKPTDPNKILAGNLGDDPAYMEQTLAKLYASFIISGQGDGDADITSSDDGFFITMRALWNLQTITTDEGICAWGDVGISDLNTQNWSAQNPFLTAVYQRLSLSVTYANDFLNVTAGSTEPDIIQYRAEARYLRALAYYWLMDLFANPPFTTEEDGVGKYFPEQIQRADLFTFIVDELKAIEPDLGEPGSSYPQADKGACWMLLAKTYLNAEVYTGTAQWEECKTYCDKVIASPQYSLATDYRQNFSADNDRGHGNNEMIFAFAEDGINTQGNGGITFIIESSSDATYIRAEDYHGLTSNTNWNGNRARKDLMNILVDTLVVYGNNPVPATDTIFAQSPDGRIFLRQKRSINIPTPSSSGDFGVGVYKFTAKNHDGTQADNYSPTFASTDFPVFRLADAYLMRAEALFNTSGATAAVVADINMIRERAYGDDSGNILASDVDADFILDERAREFYYEGQRRTDLIRFGKFTGGAYNWQWKGGTFNGTSTSNHLNIFPIPGDEISANPNIKQNDGY</sequence>
<evidence type="ECO:0000256" key="1">
    <source>
        <dbReference type="ARBA" id="ARBA00004442"/>
    </source>
</evidence>
<comment type="subcellular location">
    <subcellularLocation>
        <location evidence="1">Cell outer membrane</location>
    </subcellularLocation>
</comment>